<feature type="region of interest" description="Disordered" evidence="1">
    <location>
        <begin position="48"/>
        <end position="145"/>
    </location>
</feature>
<keyword evidence="2" id="KW-0732">Signal</keyword>
<evidence type="ECO:0000256" key="1">
    <source>
        <dbReference type="SAM" id="MobiDB-lite"/>
    </source>
</evidence>
<evidence type="ECO:0000313" key="3">
    <source>
        <dbReference type="EMBL" id="GGY83331.1"/>
    </source>
</evidence>
<evidence type="ECO:0000256" key="2">
    <source>
        <dbReference type="SAM" id="SignalP"/>
    </source>
</evidence>
<feature type="chain" id="PRO_5045519360" evidence="2">
    <location>
        <begin position="28"/>
        <end position="145"/>
    </location>
</feature>
<name>A0ABQ3B8G2_9GAMM</name>
<dbReference type="EMBL" id="BMXV01000009">
    <property type="protein sequence ID" value="GGY83331.1"/>
    <property type="molecule type" value="Genomic_DNA"/>
</dbReference>
<feature type="signal peptide" evidence="2">
    <location>
        <begin position="1"/>
        <end position="27"/>
    </location>
</feature>
<organism evidence="3 4">
    <name type="scientific">Marinobacter zhanjiangensis</name>
    <dbReference type="NCBI Taxonomy" id="578215"/>
    <lineage>
        <taxon>Bacteria</taxon>
        <taxon>Pseudomonadati</taxon>
        <taxon>Pseudomonadota</taxon>
        <taxon>Gammaproteobacteria</taxon>
        <taxon>Pseudomonadales</taxon>
        <taxon>Marinobacteraceae</taxon>
        <taxon>Marinobacter</taxon>
    </lineage>
</organism>
<keyword evidence="4" id="KW-1185">Reference proteome</keyword>
<reference evidence="4" key="1">
    <citation type="journal article" date="2019" name="Int. J. Syst. Evol. Microbiol.">
        <title>The Global Catalogue of Microorganisms (GCM) 10K type strain sequencing project: providing services to taxonomists for standard genome sequencing and annotation.</title>
        <authorList>
            <consortium name="The Broad Institute Genomics Platform"/>
            <consortium name="The Broad Institute Genome Sequencing Center for Infectious Disease"/>
            <person name="Wu L."/>
            <person name="Ma J."/>
        </authorList>
    </citation>
    <scope>NUCLEOTIDE SEQUENCE [LARGE SCALE GENOMIC DNA]</scope>
    <source>
        <strain evidence="4">KCTC 22280</strain>
    </source>
</reference>
<gene>
    <name evidence="3" type="ORF">GCM10007071_33290</name>
</gene>
<proteinExistence type="predicted"/>
<protein>
    <submittedName>
        <fullName evidence="3">Uncharacterized protein</fullName>
    </submittedName>
</protein>
<evidence type="ECO:0000313" key="4">
    <source>
        <dbReference type="Proteomes" id="UP000601597"/>
    </source>
</evidence>
<dbReference type="RefSeq" id="WP_189577981.1">
    <property type="nucleotide sequence ID" value="NZ_BMXV01000009.1"/>
</dbReference>
<dbReference type="Proteomes" id="UP000601597">
    <property type="component" value="Unassembled WGS sequence"/>
</dbReference>
<sequence length="145" mass="15752">MNMTRRSPSFLTSLVAVLLLSPASLMAQDGDDLDVTMRMVADDDDLSEGLIQELQLPESPTDIARKGGEDRRDRADNLREQGRSLGREISEEARGRREERSVGRPGSDPGFSPADPRDQTGNDRPAPNEDVGGRPGGRPDTGARP</sequence>
<feature type="compositionally biased region" description="Basic and acidic residues" evidence="1">
    <location>
        <begin position="63"/>
        <end position="102"/>
    </location>
</feature>
<accession>A0ABQ3B8G2</accession>
<comment type="caution">
    <text evidence="3">The sequence shown here is derived from an EMBL/GenBank/DDBJ whole genome shotgun (WGS) entry which is preliminary data.</text>
</comment>